<name>A0A1Y2C5K6_9FUNG</name>
<evidence type="ECO:0000313" key="2">
    <source>
        <dbReference type="Proteomes" id="UP000193642"/>
    </source>
</evidence>
<dbReference type="Proteomes" id="UP000193642">
    <property type="component" value="Unassembled WGS sequence"/>
</dbReference>
<protein>
    <submittedName>
        <fullName evidence="1">Uncharacterized protein</fullName>
    </submittedName>
</protein>
<evidence type="ECO:0000313" key="1">
    <source>
        <dbReference type="EMBL" id="ORY42311.1"/>
    </source>
</evidence>
<comment type="caution">
    <text evidence="1">The sequence shown here is derived from an EMBL/GenBank/DDBJ whole genome shotgun (WGS) entry which is preliminary data.</text>
</comment>
<accession>A0A1Y2C5K6</accession>
<proteinExistence type="predicted"/>
<keyword evidence="2" id="KW-1185">Reference proteome</keyword>
<reference evidence="1 2" key="1">
    <citation type="submission" date="2016-07" db="EMBL/GenBank/DDBJ databases">
        <title>Pervasive Adenine N6-methylation of Active Genes in Fungi.</title>
        <authorList>
            <consortium name="DOE Joint Genome Institute"/>
            <person name="Mondo S.J."/>
            <person name="Dannebaum R.O."/>
            <person name="Kuo R.C."/>
            <person name="Labutti K."/>
            <person name="Haridas S."/>
            <person name="Kuo A."/>
            <person name="Salamov A."/>
            <person name="Ahrendt S.R."/>
            <person name="Lipzen A."/>
            <person name="Sullivan W."/>
            <person name="Andreopoulos W.B."/>
            <person name="Clum A."/>
            <person name="Lindquist E."/>
            <person name="Daum C."/>
            <person name="Ramamoorthy G.K."/>
            <person name="Gryganskyi A."/>
            <person name="Culley D."/>
            <person name="Magnuson J.K."/>
            <person name="James T.Y."/>
            <person name="O'Malley M.A."/>
            <person name="Stajich J.E."/>
            <person name="Spatafora J.W."/>
            <person name="Visel A."/>
            <person name="Grigoriev I.V."/>
        </authorList>
    </citation>
    <scope>NUCLEOTIDE SEQUENCE [LARGE SCALE GENOMIC DNA]</scope>
    <source>
        <strain evidence="1 2">JEL800</strain>
    </source>
</reference>
<organism evidence="1 2">
    <name type="scientific">Rhizoclosmatium globosum</name>
    <dbReference type="NCBI Taxonomy" id="329046"/>
    <lineage>
        <taxon>Eukaryota</taxon>
        <taxon>Fungi</taxon>
        <taxon>Fungi incertae sedis</taxon>
        <taxon>Chytridiomycota</taxon>
        <taxon>Chytridiomycota incertae sedis</taxon>
        <taxon>Chytridiomycetes</taxon>
        <taxon>Chytridiales</taxon>
        <taxon>Chytriomycetaceae</taxon>
        <taxon>Rhizoclosmatium</taxon>
    </lineage>
</organism>
<dbReference type="AlphaFoldDB" id="A0A1Y2C5K6"/>
<gene>
    <name evidence="1" type="ORF">BCR33DRAFT_786518</name>
</gene>
<sequence>MKPETEWDAFVSILTPSQRLRLAEVALSLPPQSDDLPVMDSATVLEQQEPKQPLTMALNNQNTVPFLSDKELETEWTSSDLMGFDEPSFTSPEFQQQSHQLFETNVNISSTNGSIMDVVAQPFVSSASLLDCVGSIGYIPEMRSKSEPPMNYTIYGESIAESFSWHIIPLNLRLYIKTLT</sequence>
<dbReference type="EMBL" id="MCGO01000029">
    <property type="protein sequence ID" value="ORY42311.1"/>
    <property type="molecule type" value="Genomic_DNA"/>
</dbReference>